<dbReference type="Proteomes" id="UP001244341">
    <property type="component" value="Chromosome 11b"/>
</dbReference>
<proteinExistence type="inferred from homology"/>
<feature type="domain" description="Peptidase C1A papain C-terminal" evidence="2">
    <location>
        <begin position="66"/>
        <end position="300"/>
    </location>
</feature>
<evidence type="ECO:0000313" key="4">
    <source>
        <dbReference type="Proteomes" id="UP001244341"/>
    </source>
</evidence>
<keyword evidence="4" id="KW-1185">Reference proteome</keyword>
<dbReference type="Pfam" id="PF00112">
    <property type="entry name" value="Peptidase_C1"/>
    <property type="match status" value="1"/>
</dbReference>
<evidence type="ECO:0000256" key="1">
    <source>
        <dbReference type="ARBA" id="ARBA00008455"/>
    </source>
</evidence>
<dbReference type="InterPro" id="IPR038765">
    <property type="entry name" value="Papain-like_cys_pep_sf"/>
</dbReference>
<reference evidence="3 4" key="1">
    <citation type="submission" date="2023-05" db="EMBL/GenBank/DDBJ databases">
        <title>A 100% complete, gapless, phased diploid assembly of the Scenedesmus obliquus UTEX 3031 genome.</title>
        <authorList>
            <person name="Biondi T.C."/>
            <person name="Hanschen E.R."/>
            <person name="Kwon T."/>
            <person name="Eng W."/>
            <person name="Kruse C.P.S."/>
            <person name="Koehler S.I."/>
            <person name="Kunde Y."/>
            <person name="Gleasner C.D."/>
            <person name="You Mak K.T."/>
            <person name="Polle J."/>
            <person name="Hovde B.T."/>
            <person name="Starkenburg S.R."/>
        </authorList>
    </citation>
    <scope>NUCLEOTIDE SEQUENCE [LARGE SCALE GENOMIC DNA]</scope>
    <source>
        <strain evidence="3 4">DOE0152z</strain>
    </source>
</reference>
<dbReference type="InterPro" id="IPR013128">
    <property type="entry name" value="Peptidase_C1A"/>
</dbReference>
<comment type="similarity">
    <text evidence="1">Belongs to the peptidase C1 family.</text>
</comment>
<dbReference type="InterPro" id="IPR018392">
    <property type="entry name" value="LysM"/>
</dbReference>
<organism evidence="3 4">
    <name type="scientific">Tetradesmus obliquus</name>
    <name type="common">Green alga</name>
    <name type="synonym">Acutodesmus obliquus</name>
    <dbReference type="NCBI Taxonomy" id="3088"/>
    <lineage>
        <taxon>Eukaryota</taxon>
        <taxon>Viridiplantae</taxon>
        <taxon>Chlorophyta</taxon>
        <taxon>core chlorophytes</taxon>
        <taxon>Chlorophyceae</taxon>
        <taxon>CS clade</taxon>
        <taxon>Sphaeropleales</taxon>
        <taxon>Scenedesmaceae</taxon>
        <taxon>Tetradesmus</taxon>
    </lineage>
</organism>
<protein>
    <recommendedName>
        <fullName evidence="2">Peptidase C1A papain C-terminal domain-containing protein</fullName>
    </recommendedName>
</protein>
<accession>A0ABY8UFF5</accession>
<dbReference type="PANTHER" id="PTHR12411">
    <property type="entry name" value="CYSTEINE PROTEASE FAMILY C1-RELATED"/>
    <property type="match status" value="1"/>
</dbReference>
<dbReference type="SUPFAM" id="SSF54001">
    <property type="entry name" value="Cysteine proteinases"/>
    <property type="match status" value="1"/>
</dbReference>
<dbReference type="InterPro" id="IPR000668">
    <property type="entry name" value="Peptidase_C1A_C"/>
</dbReference>
<evidence type="ECO:0000313" key="3">
    <source>
        <dbReference type="EMBL" id="WIA20231.1"/>
    </source>
</evidence>
<dbReference type="CDD" id="cd00118">
    <property type="entry name" value="LysM"/>
    <property type="match status" value="1"/>
</dbReference>
<dbReference type="SMART" id="SM00645">
    <property type="entry name" value="Pept_C1"/>
    <property type="match status" value="1"/>
</dbReference>
<dbReference type="Gene3D" id="3.90.70.10">
    <property type="entry name" value="Cysteine proteinases"/>
    <property type="match status" value="1"/>
</dbReference>
<name>A0ABY8UFF5_TETOB</name>
<sequence>MDKTLYQRVSAAKAGGRGSRSVLRPKLTGNKMLLKSPLDAAIRKAGLTLRITGSQAAINLMLEAALPATYDSTSARDTGGFNFIAPAPDQAACGACAAFAAAGLAHAAMAAAKKQSYKAVPALSAQHMYFCAGKQAGSRTCANGTTIDSILQQLSQGASLQDRCLPWSKPGGLKRPTNVCSTRCSSSAGGSFKWGKLYDVAAAKEAIVRNGAVAAVMLLYPDLTPSTRCRPQQVYARRSAIPADLVMDPHAVLVVGWDDRGESWLVRNSWGSWPGGSRPGFFKVKYGEAGLMAPGFMYALSWTGPGAKARTLNPKFVMRAPTNSSCSWYTAQPGDTLAGVWRASGVKRLEQLLAANTDVALIDGSRLAGKRVRICK</sequence>
<evidence type="ECO:0000259" key="2">
    <source>
        <dbReference type="SMART" id="SM00645"/>
    </source>
</evidence>
<dbReference type="EMBL" id="CP126218">
    <property type="protein sequence ID" value="WIA20231.1"/>
    <property type="molecule type" value="Genomic_DNA"/>
</dbReference>
<gene>
    <name evidence="3" type="ORF">OEZ85_006071</name>
</gene>